<feature type="region of interest" description="Disordered" evidence="1">
    <location>
        <begin position="406"/>
        <end position="498"/>
    </location>
</feature>
<dbReference type="VEuPathDB" id="FungiDB:PGTG_21936"/>
<evidence type="ECO:0008006" key="4">
    <source>
        <dbReference type="Google" id="ProtNLM"/>
    </source>
</evidence>
<dbReference type="EMBL" id="DS178305">
    <property type="protein sequence ID" value="EHS64006.1"/>
    <property type="molecule type" value="Genomic_DNA"/>
</dbReference>
<keyword evidence="3" id="KW-1185">Reference proteome</keyword>
<dbReference type="OrthoDB" id="2514177at2759"/>
<organism evidence="2 3">
    <name type="scientific">Puccinia graminis f. sp. tritici (strain CRL 75-36-700-3 / race SCCL)</name>
    <name type="common">Black stem rust fungus</name>
    <dbReference type="NCBI Taxonomy" id="418459"/>
    <lineage>
        <taxon>Eukaryota</taxon>
        <taxon>Fungi</taxon>
        <taxon>Dikarya</taxon>
        <taxon>Basidiomycota</taxon>
        <taxon>Pucciniomycotina</taxon>
        <taxon>Pucciniomycetes</taxon>
        <taxon>Pucciniales</taxon>
        <taxon>Pucciniaceae</taxon>
        <taxon>Puccinia</taxon>
    </lineage>
</organism>
<dbReference type="HOGENOM" id="CLU_035345_1_0_1"/>
<feature type="compositionally biased region" description="Polar residues" evidence="1">
    <location>
        <begin position="1"/>
        <end position="20"/>
    </location>
</feature>
<dbReference type="AlphaFoldDB" id="H6QT40"/>
<dbReference type="InParanoid" id="H6QT40"/>
<proteinExistence type="predicted"/>
<evidence type="ECO:0000256" key="1">
    <source>
        <dbReference type="SAM" id="MobiDB-lite"/>
    </source>
</evidence>
<evidence type="ECO:0000313" key="3">
    <source>
        <dbReference type="Proteomes" id="UP000008783"/>
    </source>
</evidence>
<sequence length="563" mass="63679">MSDSPPQNTRSFLPNDNPWSNERFGPTANMVNAEGAASSSHHRSRSRGVSSAQDRRVLEDVPGDIRRNVPIYTEDDVDRFLQANQFHGKTVGQVVQNQISRMSSAEKLKPDGSNFSTWEMFMRERVRELFSDPLWYSKACTDQFQEQVGRSLLLATVDTALVRNLLKQKTCRDMYHHLASRFNTISRAEQMMTWQKLTAFKFSDYNSSSEAMGTLIELLDNFADLDLDLTRETIGGLVLQSSIEAGSELRREVDRRVEQDMCSGSRTMARKAVTPDHILKHIDISRNHIELNSSKPDVFSAKPQLPPPLASLSDESKEYYDPSQWQDQIGQVSGLATYGLQCWNCRSSDHLLSKCPHPRRPNFNRPPHMVKPTPRQFLPGRGGPPLTTPGNFQAWYPIVTPPGYVNQGYQSHPSPYSPQPPGSSGPALGRKPDWYRPDYRKQQQPQSSHKPSPRPSANQVEPDAAGPPDQLHPPHHLDHQHQQHPSHYEPPVHQPSPMEPVTRMIEIGRLDDVDDDQFQPRFRQLTVAEGDEPVLDTGATHHLTGQRSGEFIISEPEWANGNF</sequence>
<dbReference type="GeneID" id="13541943"/>
<accession>H6QT40</accession>
<protein>
    <recommendedName>
        <fullName evidence="4">CCHC-type domain-containing protein</fullName>
    </recommendedName>
</protein>
<name>H6QT40_PUCGT</name>
<feature type="compositionally biased region" description="Basic and acidic residues" evidence="1">
    <location>
        <begin position="430"/>
        <end position="441"/>
    </location>
</feature>
<gene>
    <name evidence="2" type="ORF">PGTG_21936</name>
</gene>
<feature type="region of interest" description="Disordered" evidence="1">
    <location>
        <begin position="1"/>
        <end position="60"/>
    </location>
</feature>
<dbReference type="RefSeq" id="XP_003889328.1">
    <property type="nucleotide sequence ID" value="XM_003889279.1"/>
</dbReference>
<evidence type="ECO:0000313" key="2">
    <source>
        <dbReference type="EMBL" id="EHS64006.1"/>
    </source>
</evidence>
<dbReference type="KEGG" id="pgr:PGTG_21936"/>
<dbReference type="Proteomes" id="UP000008783">
    <property type="component" value="Unassembled WGS sequence"/>
</dbReference>
<reference evidence="3" key="1">
    <citation type="journal article" date="2011" name="Proc. Natl. Acad. Sci. U.S.A.">
        <title>Obligate biotrophy features unraveled by the genomic analysis of rust fungi.</title>
        <authorList>
            <person name="Duplessis S."/>
            <person name="Cuomo C.A."/>
            <person name="Lin Y.-C."/>
            <person name="Aerts A."/>
            <person name="Tisserant E."/>
            <person name="Veneault-Fourrey C."/>
            <person name="Joly D.L."/>
            <person name="Hacquard S."/>
            <person name="Amselem J."/>
            <person name="Cantarel B.L."/>
            <person name="Chiu R."/>
            <person name="Coutinho P.M."/>
            <person name="Feau N."/>
            <person name="Field M."/>
            <person name="Frey P."/>
            <person name="Gelhaye E."/>
            <person name="Goldberg J."/>
            <person name="Grabherr M.G."/>
            <person name="Kodira C.D."/>
            <person name="Kohler A."/>
            <person name="Kuees U."/>
            <person name="Lindquist E.A."/>
            <person name="Lucas S.M."/>
            <person name="Mago R."/>
            <person name="Mauceli E."/>
            <person name="Morin E."/>
            <person name="Murat C."/>
            <person name="Pangilinan J.L."/>
            <person name="Park R."/>
            <person name="Pearson M."/>
            <person name="Quesneville H."/>
            <person name="Rouhier N."/>
            <person name="Sakthikumar S."/>
            <person name="Salamov A.A."/>
            <person name="Schmutz J."/>
            <person name="Selles B."/>
            <person name="Shapiro H."/>
            <person name="Tanguay P."/>
            <person name="Tuskan G.A."/>
            <person name="Henrissat B."/>
            <person name="Van de Peer Y."/>
            <person name="Rouze P."/>
            <person name="Ellis J.G."/>
            <person name="Dodds P.N."/>
            <person name="Schein J.E."/>
            <person name="Zhong S."/>
            <person name="Hamelin R.C."/>
            <person name="Grigoriev I.V."/>
            <person name="Szabo L.J."/>
            <person name="Martin F."/>
        </authorList>
    </citation>
    <scope>NUCLEOTIDE SEQUENCE [LARGE SCALE GENOMIC DNA]</scope>
    <source>
        <strain evidence="3">CRL 75-36-700-3 / race SCCL</strain>
    </source>
</reference>